<dbReference type="InterPro" id="IPR001810">
    <property type="entry name" value="F-box_dom"/>
</dbReference>
<evidence type="ECO:0000259" key="1">
    <source>
        <dbReference type="PROSITE" id="PS50181"/>
    </source>
</evidence>
<protein>
    <recommendedName>
        <fullName evidence="1">F-box domain-containing protein</fullName>
    </recommendedName>
</protein>
<accession>A0AAV5WB08</accession>
<name>A0AAV5WB08_9BILA</name>
<proteinExistence type="predicted"/>
<keyword evidence="3" id="KW-1185">Reference proteome</keyword>
<evidence type="ECO:0000313" key="3">
    <source>
        <dbReference type="Proteomes" id="UP001432322"/>
    </source>
</evidence>
<dbReference type="PROSITE" id="PS50181">
    <property type="entry name" value="FBOX"/>
    <property type="match status" value="1"/>
</dbReference>
<sequence length="218" mass="25291">PPIKRLKEDNEQTNLMDLPDEILSMIITHLDLPSRLKFRVNRRLDRIELATKNQIDELIFKGTDDSFCVIVKELNGLESIDVDDQEMEDLEEGLKRIAMNTNCNTIDFNTIRDVDKDCFELIRLVTSISAQSIKIYPNSMNSVDQAINRLRPSFDLLDYNFILSICENSKKVDVEFECDSLCVQEWIQIRQKMLSREISLTYLDVFIDETIASSILFA</sequence>
<comment type="caution">
    <text evidence="2">The sequence shown here is derived from an EMBL/GenBank/DDBJ whole genome shotgun (WGS) entry which is preliminary data.</text>
</comment>
<feature type="non-terminal residue" evidence="2">
    <location>
        <position position="218"/>
    </location>
</feature>
<evidence type="ECO:0000313" key="2">
    <source>
        <dbReference type="EMBL" id="GMT27878.1"/>
    </source>
</evidence>
<dbReference type="Proteomes" id="UP001432322">
    <property type="component" value="Unassembled WGS sequence"/>
</dbReference>
<dbReference type="EMBL" id="BTSY01000005">
    <property type="protein sequence ID" value="GMT27878.1"/>
    <property type="molecule type" value="Genomic_DNA"/>
</dbReference>
<gene>
    <name evidence="2" type="ORF">PFISCL1PPCAC_19175</name>
</gene>
<dbReference type="AlphaFoldDB" id="A0AAV5WB08"/>
<reference evidence="2" key="1">
    <citation type="submission" date="2023-10" db="EMBL/GenBank/DDBJ databases">
        <title>Genome assembly of Pristionchus species.</title>
        <authorList>
            <person name="Yoshida K."/>
            <person name="Sommer R.J."/>
        </authorList>
    </citation>
    <scope>NUCLEOTIDE SEQUENCE</scope>
    <source>
        <strain evidence="2">RS5133</strain>
    </source>
</reference>
<organism evidence="2 3">
    <name type="scientific">Pristionchus fissidentatus</name>
    <dbReference type="NCBI Taxonomy" id="1538716"/>
    <lineage>
        <taxon>Eukaryota</taxon>
        <taxon>Metazoa</taxon>
        <taxon>Ecdysozoa</taxon>
        <taxon>Nematoda</taxon>
        <taxon>Chromadorea</taxon>
        <taxon>Rhabditida</taxon>
        <taxon>Rhabditina</taxon>
        <taxon>Diplogasteromorpha</taxon>
        <taxon>Diplogasteroidea</taxon>
        <taxon>Neodiplogasteridae</taxon>
        <taxon>Pristionchus</taxon>
    </lineage>
</organism>
<dbReference type="CDD" id="cd09917">
    <property type="entry name" value="F-box_SF"/>
    <property type="match status" value="1"/>
</dbReference>
<feature type="domain" description="F-box" evidence="1">
    <location>
        <begin position="12"/>
        <end position="39"/>
    </location>
</feature>
<feature type="non-terminal residue" evidence="2">
    <location>
        <position position="1"/>
    </location>
</feature>